<reference evidence="2" key="1">
    <citation type="submission" date="2025-08" db="UniProtKB">
        <authorList>
            <consortium name="RefSeq"/>
        </authorList>
    </citation>
    <scope>IDENTIFICATION</scope>
    <source>
        <tissue evidence="2">Whole body</tissue>
    </source>
</reference>
<dbReference type="OrthoDB" id="6590608at2759"/>
<dbReference type="AlphaFoldDB" id="A0A8B8FT12"/>
<sequence>MEKIILNAPVIIEDIEFPDQSDLLNLLIKLKGDCFFNAFIEYGITSESLKYTNEKHLNEICPKNLYGQRIIFENHLKKWQSNFVGKQSTVNASNALDYSSDSEISEYSTTSSSSSSPISFKNQICVEDILNLSGKGSMILSFYQKNLRLNEELRKMLSEIIIEYMVQNKVYASPKIIEYISDGIVNIFKSEVKEIYFINVPGKKPKGILYQKYHNTLTKLRRHQLWCPPKKVKKNSDVATLEEISTLQKITIINEDLIELKKWLQFYVEPISEVTSKWQKTCEIRRDYLLSQNINIADILDEWPILKQSFAYNLIDIDFDYIHPTKGNSLFVKWDTFIINIIPLMITNIKDGNSKLLLKRLIEIKETDIETRNHLVLDLMNALLVPTSRSFEINPLTNKRRIVKTSISDAKTSFLLQVVSLNDLHVQCQLQIDNAYKNKEKVQPFICIVGADIDGTKDFYVYYFNTYYKLPNIVRALDTCFKIFQVFNLQYPIQSVLVWTFIQKFLYDIHNECDVKSSSLTSLISDLSTI</sequence>
<keyword evidence="1" id="KW-1185">Reference proteome</keyword>
<dbReference type="PANTHER" id="PTHR31025:SF9">
    <property type="entry name" value="SI:DKEY-286J15.1"/>
    <property type="match status" value="1"/>
</dbReference>
<dbReference type="Proteomes" id="UP000694846">
    <property type="component" value="Unplaced"/>
</dbReference>
<evidence type="ECO:0000313" key="2">
    <source>
        <dbReference type="RefSeq" id="XP_025413490.1"/>
    </source>
</evidence>
<organism evidence="1 2">
    <name type="scientific">Sipha flava</name>
    <name type="common">yellow sugarcane aphid</name>
    <dbReference type="NCBI Taxonomy" id="143950"/>
    <lineage>
        <taxon>Eukaryota</taxon>
        <taxon>Metazoa</taxon>
        <taxon>Ecdysozoa</taxon>
        <taxon>Arthropoda</taxon>
        <taxon>Hexapoda</taxon>
        <taxon>Insecta</taxon>
        <taxon>Pterygota</taxon>
        <taxon>Neoptera</taxon>
        <taxon>Paraneoptera</taxon>
        <taxon>Hemiptera</taxon>
        <taxon>Sternorrhyncha</taxon>
        <taxon>Aphidomorpha</taxon>
        <taxon>Aphidoidea</taxon>
        <taxon>Aphididae</taxon>
        <taxon>Sipha</taxon>
    </lineage>
</organism>
<dbReference type="GeneID" id="112685737"/>
<name>A0A8B8FT12_9HEMI</name>
<proteinExistence type="predicted"/>
<accession>A0A8B8FT12</accession>
<gene>
    <name evidence="2" type="primary">LOC112685737</name>
</gene>
<dbReference type="RefSeq" id="XP_025413490.1">
    <property type="nucleotide sequence ID" value="XM_025557705.1"/>
</dbReference>
<evidence type="ECO:0000313" key="1">
    <source>
        <dbReference type="Proteomes" id="UP000694846"/>
    </source>
</evidence>
<protein>
    <submittedName>
        <fullName evidence="2">Uncharacterized protein LOC112685737</fullName>
    </submittedName>
</protein>
<dbReference type="PANTHER" id="PTHR31025">
    <property type="entry name" value="SI:CH211-196P9.1-RELATED"/>
    <property type="match status" value="1"/>
</dbReference>